<dbReference type="EMBL" id="MFJM01000066">
    <property type="protein sequence ID" value="OGG15891.1"/>
    <property type="molecule type" value="Genomic_DNA"/>
</dbReference>
<proteinExistence type="predicted"/>
<dbReference type="AlphaFoldDB" id="A0A1F5ZTY4"/>
<dbReference type="STRING" id="1798383.A3D78_06945"/>
<keyword evidence="1" id="KW-0812">Transmembrane</keyword>
<feature type="transmembrane region" description="Helical" evidence="1">
    <location>
        <begin position="6"/>
        <end position="29"/>
    </location>
</feature>
<organism evidence="2 3">
    <name type="scientific">Candidatus Gottesmanbacteria bacterium RIFCSPHIGHO2_02_FULL_39_14</name>
    <dbReference type="NCBI Taxonomy" id="1798383"/>
    <lineage>
        <taxon>Bacteria</taxon>
        <taxon>Candidatus Gottesmaniibacteriota</taxon>
    </lineage>
</organism>
<sequence length="171" mass="19002">MGKNVPVILVILIVLVTFGLGIFISPYIISRRVPATYEQPNTDVENPDDDTISVTISDGNSYIYCDWCGDECVELGSRTECPEVEFDRSAYWCGAETVDGNQICQKKLRSDDNEISCDAFNSCSEGKSCYSYSNQGFSRCVAQDEDYCQFCPSGECIVSPETIYPPKINCL</sequence>
<accession>A0A1F5ZTY4</accession>
<evidence type="ECO:0000256" key="1">
    <source>
        <dbReference type="SAM" id="Phobius"/>
    </source>
</evidence>
<dbReference type="Proteomes" id="UP000176253">
    <property type="component" value="Unassembled WGS sequence"/>
</dbReference>
<keyword evidence="1" id="KW-1133">Transmembrane helix</keyword>
<reference evidence="2 3" key="1">
    <citation type="journal article" date="2016" name="Nat. Commun.">
        <title>Thousands of microbial genomes shed light on interconnected biogeochemical processes in an aquifer system.</title>
        <authorList>
            <person name="Anantharaman K."/>
            <person name="Brown C.T."/>
            <person name="Hug L.A."/>
            <person name="Sharon I."/>
            <person name="Castelle C.J."/>
            <person name="Probst A.J."/>
            <person name="Thomas B.C."/>
            <person name="Singh A."/>
            <person name="Wilkins M.J."/>
            <person name="Karaoz U."/>
            <person name="Brodie E.L."/>
            <person name="Williams K.H."/>
            <person name="Hubbard S.S."/>
            <person name="Banfield J.F."/>
        </authorList>
    </citation>
    <scope>NUCLEOTIDE SEQUENCE [LARGE SCALE GENOMIC DNA]</scope>
</reference>
<evidence type="ECO:0000313" key="3">
    <source>
        <dbReference type="Proteomes" id="UP000176253"/>
    </source>
</evidence>
<evidence type="ECO:0000313" key="2">
    <source>
        <dbReference type="EMBL" id="OGG15891.1"/>
    </source>
</evidence>
<protein>
    <submittedName>
        <fullName evidence="2">Uncharacterized protein</fullName>
    </submittedName>
</protein>
<keyword evidence="1" id="KW-0472">Membrane</keyword>
<gene>
    <name evidence="2" type="ORF">A3D78_06945</name>
</gene>
<name>A0A1F5ZTY4_9BACT</name>
<comment type="caution">
    <text evidence="2">The sequence shown here is derived from an EMBL/GenBank/DDBJ whole genome shotgun (WGS) entry which is preliminary data.</text>
</comment>